<feature type="transmembrane region" description="Helical" evidence="1">
    <location>
        <begin position="90"/>
        <end position="107"/>
    </location>
</feature>
<proteinExistence type="predicted"/>
<feature type="transmembrane region" description="Helical" evidence="1">
    <location>
        <begin position="67"/>
        <end position="84"/>
    </location>
</feature>
<evidence type="ECO:0000256" key="1">
    <source>
        <dbReference type="SAM" id="Phobius"/>
    </source>
</evidence>
<reference evidence="2 3" key="1">
    <citation type="submission" date="2018-10" db="EMBL/GenBank/DDBJ databases">
        <title>Genomic Encyclopedia of Archaeal and Bacterial Type Strains, Phase II (KMG-II): from individual species to whole genera.</title>
        <authorList>
            <person name="Goeker M."/>
        </authorList>
    </citation>
    <scope>NUCLEOTIDE SEQUENCE [LARGE SCALE GENOMIC DNA]</scope>
    <source>
        <strain evidence="2 3">DSM 25230</strain>
    </source>
</reference>
<keyword evidence="1" id="KW-0812">Transmembrane</keyword>
<comment type="caution">
    <text evidence="2">The sequence shown here is derived from an EMBL/GenBank/DDBJ whole genome shotgun (WGS) entry which is preliminary data.</text>
</comment>
<dbReference type="PANTHER" id="PTHR36974:SF1">
    <property type="entry name" value="DOXX FAMILY MEMBRANE PROTEIN"/>
    <property type="match status" value="1"/>
</dbReference>
<protein>
    <submittedName>
        <fullName evidence="2">Putative membrane protein</fullName>
    </submittedName>
</protein>
<keyword evidence="1" id="KW-1133">Transmembrane helix</keyword>
<feature type="transmembrane region" description="Helical" evidence="1">
    <location>
        <begin position="32"/>
        <end position="55"/>
    </location>
</feature>
<evidence type="ECO:0000313" key="3">
    <source>
        <dbReference type="Proteomes" id="UP000269412"/>
    </source>
</evidence>
<dbReference type="PANTHER" id="PTHR36974">
    <property type="entry name" value="MEMBRANE PROTEIN-RELATED"/>
    <property type="match status" value="1"/>
</dbReference>
<sequence>MKPFIVLIVVSILALIFLKINTGDYNYALSARIGMSAMLVFTALGHFMYADGMALMVPDFIPFKKEVIILTGILEALGAFALHFSEFRVLVAWFLILFFITILPSNIKAAVENINYQKGTYDGPGLLYLWFRVPLQICFILWVYLSSIRV</sequence>
<dbReference type="OrthoDB" id="673526at2"/>
<keyword evidence="3" id="KW-1185">Reference proteome</keyword>
<dbReference type="Proteomes" id="UP000269412">
    <property type="component" value="Unassembled WGS sequence"/>
</dbReference>
<dbReference type="EMBL" id="RBIQ01000007">
    <property type="protein sequence ID" value="RKR14483.1"/>
    <property type="molecule type" value="Genomic_DNA"/>
</dbReference>
<evidence type="ECO:0000313" key="2">
    <source>
        <dbReference type="EMBL" id="RKR14483.1"/>
    </source>
</evidence>
<gene>
    <name evidence="2" type="ORF">CLV91_0560</name>
</gene>
<keyword evidence="1" id="KW-0472">Membrane</keyword>
<accession>A0A495ED56</accession>
<dbReference type="AlphaFoldDB" id="A0A495ED56"/>
<organism evidence="2 3">
    <name type="scientific">Maribacter vaceletii</name>
    <dbReference type="NCBI Taxonomy" id="1206816"/>
    <lineage>
        <taxon>Bacteria</taxon>
        <taxon>Pseudomonadati</taxon>
        <taxon>Bacteroidota</taxon>
        <taxon>Flavobacteriia</taxon>
        <taxon>Flavobacteriales</taxon>
        <taxon>Flavobacteriaceae</taxon>
        <taxon>Maribacter</taxon>
    </lineage>
</organism>
<dbReference type="RefSeq" id="WP_121063738.1">
    <property type="nucleotide sequence ID" value="NZ_RBIQ01000007.1"/>
</dbReference>
<feature type="transmembrane region" description="Helical" evidence="1">
    <location>
        <begin position="127"/>
        <end position="145"/>
    </location>
</feature>
<name>A0A495ED56_9FLAO</name>